<evidence type="ECO:0000313" key="3">
    <source>
        <dbReference type="Proteomes" id="UP000012149"/>
    </source>
</evidence>
<keyword evidence="1" id="KW-0812">Transmembrane</keyword>
<evidence type="ECO:0000256" key="1">
    <source>
        <dbReference type="SAM" id="Phobius"/>
    </source>
</evidence>
<feature type="transmembrane region" description="Helical" evidence="1">
    <location>
        <begin position="29"/>
        <end position="55"/>
    </location>
</feature>
<name>M6VHC5_9LEPT</name>
<keyword evidence="1" id="KW-0472">Membrane</keyword>
<proteinExistence type="predicted"/>
<protein>
    <submittedName>
        <fullName evidence="2">Uncharacterized protein</fullName>
    </submittedName>
</protein>
<gene>
    <name evidence="2" type="ORF">LEP1GSC161_1305</name>
</gene>
<reference evidence="2 3" key="1">
    <citation type="submission" date="2013-01" db="EMBL/GenBank/DDBJ databases">
        <authorList>
            <person name="Harkins D.M."/>
            <person name="Durkin A.S."/>
            <person name="Brinkac L.M."/>
            <person name="Haft D.H."/>
            <person name="Selengut J.D."/>
            <person name="Sanka R."/>
            <person name="DePew J."/>
            <person name="Purushe J."/>
            <person name="Matthias M.A."/>
            <person name="Vinetz J.M."/>
            <person name="Sutton G.G."/>
            <person name="Nierman W.C."/>
            <person name="Fouts D.E."/>
        </authorList>
    </citation>
    <scope>NUCLEOTIDE SEQUENCE [LARGE SCALE GENOMIC DNA]</scope>
    <source>
        <strain evidence="2 3">CBC1416</strain>
    </source>
</reference>
<dbReference type="EMBL" id="AKWE02000180">
    <property type="protein sequence ID" value="EMO56265.1"/>
    <property type="molecule type" value="Genomic_DNA"/>
</dbReference>
<sequence length="64" mass="7238">MGKNEELTSTGNITLSVSYLQFRVIRNTIFIVFAVFGVTLFVVLLFMILSINTWVLDFASNKGF</sequence>
<dbReference type="Proteomes" id="UP000012149">
    <property type="component" value="Unassembled WGS sequence"/>
</dbReference>
<comment type="caution">
    <text evidence="2">The sequence shown here is derived from an EMBL/GenBank/DDBJ whole genome shotgun (WGS) entry which is preliminary data.</text>
</comment>
<keyword evidence="1" id="KW-1133">Transmembrane helix</keyword>
<dbReference type="AlphaFoldDB" id="M6VHC5"/>
<organism evidence="2 3">
    <name type="scientific">Leptospira santarosai str. CBC1416</name>
    <dbReference type="NCBI Taxonomy" id="1193059"/>
    <lineage>
        <taxon>Bacteria</taxon>
        <taxon>Pseudomonadati</taxon>
        <taxon>Spirochaetota</taxon>
        <taxon>Spirochaetia</taxon>
        <taxon>Leptospirales</taxon>
        <taxon>Leptospiraceae</taxon>
        <taxon>Leptospira</taxon>
    </lineage>
</organism>
<evidence type="ECO:0000313" key="2">
    <source>
        <dbReference type="EMBL" id="EMO56265.1"/>
    </source>
</evidence>
<accession>M6VHC5</accession>